<sequence length="237" mass="25203">MAMSVTIANRQPGSAFHRSGADGTISAKLTAPPQSPQTARGSVPAAAAVVTLSDTAKSALDGLKAAQEATANATRSFDEQLKVRSETLAGRLSAAFSGEGIPVDEPIALRMESGRVVSDSPYRKKIEKLFGNDPELAKEFESVASLKAMQAAQKSLELYNQEKKNARDRNEQNAAYERHSTRMIDIQKLSGVMTLKDGALSSAAEDYMGVMSGAVPTASDPRGEVLKRYGSILRISA</sequence>
<organism evidence="2 3">
    <name type="scientific">Methylorubrum populi</name>
    <dbReference type="NCBI Taxonomy" id="223967"/>
    <lineage>
        <taxon>Bacteria</taxon>
        <taxon>Pseudomonadati</taxon>
        <taxon>Pseudomonadota</taxon>
        <taxon>Alphaproteobacteria</taxon>
        <taxon>Hyphomicrobiales</taxon>
        <taxon>Methylobacteriaceae</taxon>
        <taxon>Methylorubrum</taxon>
    </lineage>
</organism>
<evidence type="ECO:0000313" key="2">
    <source>
        <dbReference type="EMBL" id="HJE25739.1"/>
    </source>
</evidence>
<protein>
    <submittedName>
        <fullName evidence="2">Uncharacterized protein</fullName>
    </submittedName>
</protein>
<proteinExistence type="predicted"/>
<accession>A0A921E5A7</accession>
<evidence type="ECO:0000256" key="1">
    <source>
        <dbReference type="SAM" id="MobiDB-lite"/>
    </source>
</evidence>
<feature type="region of interest" description="Disordered" evidence="1">
    <location>
        <begin position="1"/>
        <end position="42"/>
    </location>
</feature>
<gene>
    <name evidence="2" type="ORF">K8W01_18995</name>
</gene>
<reference evidence="2" key="1">
    <citation type="journal article" date="2021" name="PeerJ">
        <title>Extensive microbial diversity within the chicken gut microbiome revealed by metagenomics and culture.</title>
        <authorList>
            <person name="Gilroy R."/>
            <person name="Ravi A."/>
            <person name="Getino M."/>
            <person name="Pursley I."/>
            <person name="Horton D.L."/>
            <person name="Alikhan N.F."/>
            <person name="Baker D."/>
            <person name="Gharbi K."/>
            <person name="Hall N."/>
            <person name="Watson M."/>
            <person name="Adriaenssens E.M."/>
            <person name="Foster-Nyarko E."/>
            <person name="Jarju S."/>
            <person name="Secka A."/>
            <person name="Antonio M."/>
            <person name="Oren A."/>
            <person name="Chaudhuri R.R."/>
            <person name="La Ragione R."/>
            <person name="Hildebrand F."/>
            <person name="Pallen M.J."/>
        </authorList>
    </citation>
    <scope>NUCLEOTIDE SEQUENCE</scope>
    <source>
        <strain evidence="2">316</strain>
    </source>
</reference>
<reference evidence="2" key="2">
    <citation type="submission" date="2021-09" db="EMBL/GenBank/DDBJ databases">
        <authorList>
            <person name="Gilroy R."/>
        </authorList>
    </citation>
    <scope>NUCLEOTIDE SEQUENCE</scope>
    <source>
        <strain evidence="2">316</strain>
    </source>
</reference>
<comment type="caution">
    <text evidence="2">The sequence shown here is derived from an EMBL/GenBank/DDBJ whole genome shotgun (WGS) entry which is preliminary data.</text>
</comment>
<dbReference type="AlphaFoldDB" id="A0A921E5A7"/>
<evidence type="ECO:0000313" key="3">
    <source>
        <dbReference type="Proteomes" id="UP000742631"/>
    </source>
</evidence>
<dbReference type="Proteomes" id="UP000742631">
    <property type="component" value="Unassembled WGS sequence"/>
</dbReference>
<dbReference type="EMBL" id="DYYG01000061">
    <property type="protein sequence ID" value="HJE25739.1"/>
    <property type="molecule type" value="Genomic_DNA"/>
</dbReference>
<name>A0A921E5A7_9HYPH</name>
<feature type="compositionally biased region" description="Polar residues" evidence="1">
    <location>
        <begin position="1"/>
        <end position="12"/>
    </location>
</feature>